<feature type="transmembrane region" description="Helical" evidence="1">
    <location>
        <begin position="397"/>
        <end position="414"/>
    </location>
</feature>
<feature type="transmembrane region" description="Helical" evidence="1">
    <location>
        <begin position="204"/>
        <end position="226"/>
    </location>
</feature>
<dbReference type="STRING" id="1618207.UM93_07645"/>
<reference evidence="2 3" key="1">
    <citation type="journal article" date="2015" name="Genome Announc.">
        <title>Complete Genome Sequencing of Protease-Producing Novel Arthrobacter sp. Strain IHBB 11108 Using PacBio Single-Molecule Real-Time Sequencing Technology.</title>
        <authorList>
            <person name="Kiran S."/>
            <person name="Swarnkar M.K."/>
            <person name="Pal M."/>
            <person name="Thakur R."/>
            <person name="Tewari R."/>
            <person name="Singh A.K."/>
            <person name="Gulati A."/>
        </authorList>
    </citation>
    <scope>NUCLEOTIDE SEQUENCE [LARGE SCALE GENOMIC DNA]</scope>
    <source>
        <strain evidence="2 3">IHBB 11108</strain>
    </source>
</reference>
<evidence type="ECO:0000256" key="1">
    <source>
        <dbReference type="SAM" id="Phobius"/>
    </source>
</evidence>
<accession>A0A0D4BZ75</accession>
<dbReference type="Proteomes" id="UP000061839">
    <property type="component" value="Chromosome"/>
</dbReference>
<feature type="transmembrane region" description="Helical" evidence="1">
    <location>
        <begin position="35"/>
        <end position="54"/>
    </location>
</feature>
<evidence type="ECO:0000313" key="2">
    <source>
        <dbReference type="EMBL" id="AJT41421.1"/>
    </source>
</evidence>
<proteinExistence type="predicted"/>
<dbReference type="HOGENOM" id="CLU_017691_2_0_11"/>
<dbReference type="OrthoDB" id="3169698at2"/>
<keyword evidence="3" id="KW-1185">Reference proteome</keyword>
<feature type="transmembrane region" description="Helical" evidence="1">
    <location>
        <begin position="421"/>
        <end position="440"/>
    </location>
</feature>
<feature type="transmembrane region" description="Helical" evidence="1">
    <location>
        <begin position="512"/>
        <end position="532"/>
    </location>
</feature>
<keyword evidence="1" id="KW-0812">Transmembrane</keyword>
<feature type="transmembrane region" description="Helical" evidence="1">
    <location>
        <begin position="235"/>
        <end position="260"/>
    </location>
</feature>
<name>A0A0D4BZ75_9MICC</name>
<feature type="transmembrane region" description="Helical" evidence="1">
    <location>
        <begin position="266"/>
        <end position="283"/>
    </location>
</feature>
<feature type="transmembrane region" description="Helical" evidence="1">
    <location>
        <begin position="345"/>
        <end position="366"/>
    </location>
</feature>
<keyword evidence="1" id="KW-1133">Transmembrane helix</keyword>
<feature type="transmembrane region" description="Helical" evidence="1">
    <location>
        <begin position="313"/>
        <end position="333"/>
    </location>
</feature>
<feature type="transmembrane region" description="Helical" evidence="1">
    <location>
        <begin position="114"/>
        <end position="136"/>
    </location>
</feature>
<gene>
    <name evidence="2" type="ORF">UM93_07645</name>
</gene>
<feature type="transmembrane region" description="Helical" evidence="1">
    <location>
        <begin position="460"/>
        <end position="480"/>
    </location>
</feature>
<sequence>MTWLSTIPTFVVTMIVFFGPGLAILAAAGVRRLNLVSLAAPVSFSLASVLAVILDKVHLPFNPILYYLATVIVAAIVFLIRKLLLRRSGAADSSGFGVLASNGPIPLGPGRPRWLSPVLIATATIIPAAIVSYRYLKGFGGPNNFSQTFDNVYHLNAIRFIADTHNGSSLTIGNMTDTSAGFYPAAMHDMMALVLMQSNSTVMAVANVGTIIIGAVIWPLGCLFLITRIIGNRPVAILCAGVFSAASSGFPYLMVGFGILYPNHTAIALLPAALGLAIDFLGMSKEKSSSFWPGLLFLIAVIPGLALAHTSVIVALFGFAAPVVIARLIRSILDARSGVAGKRHLLFWFIFTVGYFLVTALVWIYVRPGLDTAPWTPIQTNARAIGEILSSAPMATTASWVLLTMTLIGLYVIVRNFKQYWWVLAIYVFGGALYLIVSAWPVGNFRTFWTGAWYNDTFRLAALLPTVTLPVVVIGAEWIFRRISASITSLRDRGLHEPGLLAPALRPIAKRLPAYSAIAVMMVLILGSGAAAQGGTLSNVQNRIGLIFQTTPTSALITSDELTILNSVAAIVPTSDVVVSNPRTGGSLVYAIANRQPLTPHIFGIRSPDEQLLLDHWDEAAYNKSVCPVITKLKAYWALDFGDSEIVPGPQTFIGLRDLMDKSAPGMQLVKEVGTARLYKVTACG</sequence>
<feature type="transmembrane region" description="Helical" evidence="1">
    <location>
        <begin position="290"/>
        <end position="307"/>
    </location>
</feature>
<protein>
    <submittedName>
        <fullName evidence="2">Uncharacterized protein</fullName>
    </submittedName>
</protein>
<dbReference type="EMBL" id="CP011005">
    <property type="protein sequence ID" value="AJT41421.1"/>
    <property type="molecule type" value="Genomic_DNA"/>
</dbReference>
<dbReference type="InterPro" id="IPR046671">
    <property type="entry name" value="DUF6541"/>
</dbReference>
<feature type="transmembrane region" description="Helical" evidence="1">
    <location>
        <begin position="6"/>
        <end position="28"/>
    </location>
</feature>
<dbReference type="KEGG" id="ari:UM93_07645"/>
<feature type="transmembrane region" description="Helical" evidence="1">
    <location>
        <begin position="60"/>
        <end position="80"/>
    </location>
</feature>
<dbReference type="RefSeq" id="WP_045074776.1">
    <property type="nucleotide sequence ID" value="NZ_CP011005.1"/>
</dbReference>
<dbReference type="PATRIC" id="fig|1618207.4.peg.1548"/>
<organism evidence="2 3">
    <name type="scientific">Psychromicrobium lacuslunae</name>
    <dbReference type="NCBI Taxonomy" id="1618207"/>
    <lineage>
        <taxon>Bacteria</taxon>
        <taxon>Bacillati</taxon>
        <taxon>Actinomycetota</taxon>
        <taxon>Actinomycetes</taxon>
        <taxon>Micrococcales</taxon>
        <taxon>Micrococcaceae</taxon>
        <taxon>Psychromicrobium</taxon>
    </lineage>
</organism>
<keyword evidence="1" id="KW-0472">Membrane</keyword>
<dbReference type="AlphaFoldDB" id="A0A0D4BZ75"/>
<dbReference type="Pfam" id="PF20176">
    <property type="entry name" value="DUF6541"/>
    <property type="match status" value="1"/>
</dbReference>
<evidence type="ECO:0000313" key="3">
    <source>
        <dbReference type="Proteomes" id="UP000061839"/>
    </source>
</evidence>